<dbReference type="PANTHER" id="PTHR33693">
    <property type="entry name" value="TYPE-5 URACIL-DNA GLYCOSYLASE"/>
    <property type="match status" value="1"/>
</dbReference>
<organism evidence="9">
    <name type="scientific">Leptotrichia alba</name>
    <dbReference type="NCBI Taxonomy" id="3239304"/>
    <lineage>
        <taxon>Bacteria</taxon>
        <taxon>Fusobacteriati</taxon>
        <taxon>Fusobacteriota</taxon>
        <taxon>Fusobacteriia</taxon>
        <taxon>Fusobacteriales</taxon>
        <taxon>Leptotrichiaceae</taxon>
        <taxon>Leptotrichia</taxon>
    </lineage>
</organism>
<dbReference type="GO" id="GO:0097506">
    <property type="term" value="F:deaminated base DNA N-glycosylase activity"/>
    <property type="evidence" value="ECO:0007669"/>
    <property type="project" value="UniProtKB-ARBA"/>
</dbReference>
<evidence type="ECO:0000256" key="5">
    <source>
        <dbReference type="ARBA" id="ARBA00023004"/>
    </source>
</evidence>
<keyword evidence="1" id="KW-0004">4Fe-4S</keyword>
<dbReference type="Gene3D" id="3.40.470.10">
    <property type="entry name" value="Uracil-DNA glycosylase-like domain"/>
    <property type="match status" value="1"/>
</dbReference>
<name>A0AB39V1X6_9FUSO</name>
<keyword evidence="6" id="KW-0411">Iron-sulfur</keyword>
<dbReference type="GO" id="GO:0051539">
    <property type="term" value="F:4 iron, 4 sulfur cluster binding"/>
    <property type="evidence" value="ECO:0007669"/>
    <property type="project" value="UniProtKB-KW"/>
</dbReference>
<dbReference type="SUPFAM" id="SSF52141">
    <property type="entry name" value="Uracil-DNA glycosylase-like"/>
    <property type="match status" value="1"/>
</dbReference>
<evidence type="ECO:0000256" key="1">
    <source>
        <dbReference type="ARBA" id="ARBA00022485"/>
    </source>
</evidence>
<dbReference type="InterPro" id="IPR051536">
    <property type="entry name" value="UDG_Type-4/5"/>
</dbReference>
<accession>A0AB39V1X6</accession>
<dbReference type="RefSeq" id="WP_369714766.1">
    <property type="nucleotide sequence ID" value="NZ_CP165647.1"/>
</dbReference>
<evidence type="ECO:0000256" key="6">
    <source>
        <dbReference type="ARBA" id="ARBA00023014"/>
    </source>
</evidence>
<dbReference type="InterPro" id="IPR005122">
    <property type="entry name" value="Uracil-DNA_glycosylase-like"/>
</dbReference>
<dbReference type="AlphaFoldDB" id="A0AB39V1X6"/>
<evidence type="ECO:0000313" key="9">
    <source>
        <dbReference type="EMBL" id="XDU61293.1"/>
    </source>
</evidence>
<dbReference type="InterPro" id="IPR036895">
    <property type="entry name" value="Uracil-DNA_glycosylase-like_sf"/>
</dbReference>
<evidence type="ECO:0000256" key="3">
    <source>
        <dbReference type="ARBA" id="ARBA00022763"/>
    </source>
</evidence>
<evidence type="ECO:0000259" key="8">
    <source>
        <dbReference type="Pfam" id="PF03167"/>
    </source>
</evidence>
<keyword evidence="3" id="KW-0227">DNA damage</keyword>
<keyword evidence="7" id="KW-0234">DNA repair</keyword>
<gene>
    <name evidence="9" type="ORF">AB8B28_06410</name>
</gene>
<keyword evidence="4" id="KW-0378">Hydrolase</keyword>
<evidence type="ECO:0000256" key="4">
    <source>
        <dbReference type="ARBA" id="ARBA00022801"/>
    </source>
</evidence>
<evidence type="ECO:0000256" key="7">
    <source>
        <dbReference type="ARBA" id="ARBA00023204"/>
    </source>
</evidence>
<proteinExistence type="predicted"/>
<dbReference type="KEGG" id="lala:AB8B28_06410"/>
<reference evidence="9" key="1">
    <citation type="submission" date="2024-07" db="EMBL/GenBank/DDBJ databases">
        <authorList>
            <person name="Li X.-J."/>
            <person name="Wang X."/>
        </authorList>
    </citation>
    <scope>NUCLEOTIDE SEQUENCE</scope>
    <source>
        <strain evidence="9">HSP-536</strain>
    </source>
</reference>
<protein>
    <submittedName>
        <fullName evidence="9">Uracil-DNA glycosylase family protein</fullName>
    </submittedName>
</protein>
<keyword evidence="5" id="KW-0408">Iron</keyword>
<feature type="domain" description="Uracil-DNA glycosylase-like" evidence="8">
    <location>
        <begin position="27"/>
        <end position="177"/>
    </location>
</feature>
<sequence>MWDDLKLEIDMCAKCVLEKIRIKPIIGEGSKNADILFVLDSISEEEDNKQKLLADKNGEYFKKFLEYSKIDMEKCYFTTLTKCSSHSNLIDEDSILKCHEFLIAQIALINPKYIVTVGERTTKSFLQNEIKEDIRNLVGQMYDFYGEIKIVPIYDTSYLFKATDKEKWKLIKILEKL</sequence>
<dbReference type="GO" id="GO:0006281">
    <property type="term" value="P:DNA repair"/>
    <property type="evidence" value="ECO:0007669"/>
    <property type="project" value="UniProtKB-KW"/>
</dbReference>
<evidence type="ECO:0000256" key="2">
    <source>
        <dbReference type="ARBA" id="ARBA00022723"/>
    </source>
</evidence>
<dbReference type="CDD" id="cd10030">
    <property type="entry name" value="UDG-F4_TTUDGA_SPO1dp_like"/>
    <property type="match status" value="1"/>
</dbReference>
<keyword evidence="2" id="KW-0479">Metal-binding</keyword>
<dbReference type="GO" id="GO:0046872">
    <property type="term" value="F:metal ion binding"/>
    <property type="evidence" value="ECO:0007669"/>
    <property type="project" value="UniProtKB-KW"/>
</dbReference>
<dbReference type="EMBL" id="CP165647">
    <property type="protein sequence ID" value="XDU61293.1"/>
    <property type="molecule type" value="Genomic_DNA"/>
</dbReference>
<dbReference type="Pfam" id="PF03167">
    <property type="entry name" value="UDG"/>
    <property type="match status" value="1"/>
</dbReference>
<dbReference type="PANTHER" id="PTHR33693:SF1">
    <property type="entry name" value="TYPE-4 URACIL-DNA GLYCOSYLASE"/>
    <property type="match status" value="1"/>
</dbReference>